<protein>
    <submittedName>
        <fullName evidence="1">Uncharacterized protein</fullName>
    </submittedName>
</protein>
<dbReference type="AlphaFoldDB" id="A0A3G6J2D9"/>
<name>A0A3G6J2D9_9CORY</name>
<proteinExistence type="predicted"/>
<dbReference type="OrthoDB" id="4410251at2"/>
<organism evidence="1 2">
    <name type="scientific">Corynebacterium gerontici</name>
    <dbReference type="NCBI Taxonomy" id="2079234"/>
    <lineage>
        <taxon>Bacteria</taxon>
        <taxon>Bacillati</taxon>
        <taxon>Actinomycetota</taxon>
        <taxon>Actinomycetes</taxon>
        <taxon>Mycobacteriales</taxon>
        <taxon>Corynebacteriaceae</taxon>
        <taxon>Corynebacterium</taxon>
    </lineage>
</organism>
<dbReference type="Proteomes" id="UP000271587">
    <property type="component" value="Chromosome"/>
</dbReference>
<dbReference type="KEGG" id="cgk:CGERO_09055"/>
<sequence length="99" mass="10433">MKMQSFAIRTGRRLLGKGLAWAQVNHPERVARAIQFAISRKSSSKKPAMSSAPKVAGMDAAMQAAGVPESLQLKRNSGIQAASAIAGITPEQATTLEEA</sequence>
<evidence type="ECO:0000313" key="2">
    <source>
        <dbReference type="Proteomes" id="UP000271587"/>
    </source>
</evidence>
<accession>A0A3G6J2D9</accession>
<dbReference type="EMBL" id="CP033897">
    <property type="protein sequence ID" value="AZA12102.1"/>
    <property type="molecule type" value="Genomic_DNA"/>
</dbReference>
<evidence type="ECO:0000313" key="1">
    <source>
        <dbReference type="EMBL" id="AZA12102.1"/>
    </source>
</evidence>
<reference evidence="1 2" key="1">
    <citation type="submission" date="2018-11" db="EMBL/GenBank/DDBJ databases">
        <authorList>
            <person name="Kleinhagauer T."/>
            <person name="Glaeser S.P."/>
            <person name="Spergser J."/>
            <person name="Ruckert C."/>
            <person name="Kaempfer P."/>
            <person name="Busse H.-J."/>
        </authorList>
    </citation>
    <scope>NUCLEOTIDE SEQUENCE [LARGE SCALE GENOMIC DNA]</scope>
    <source>
        <strain evidence="1 2">W8</strain>
    </source>
</reference>
<gene>
    <name evidence="1" type="ORF">CGERO_09055</name>
</gene>
<dbReference type="RefSeq" id="WP_123935213.1">
    <property type="nucleotide sequence ID" value="NZ_CP033897.1"/>
</dbReference>
<keyword evidence="2" id="KW-1185">Reference proteome</keyword>